<evidence type="ECO:0000313" key="5">
    <source>
        <dbReference type="EMBL" id="KAJ4822393.1"/>
    </source>
</evidence>
<dbReference type="GO" id="GO:0005829">
    <property type="term" value="C:cytosol"/>
    <property type="evidence" value="ECO:0007669"/>
    <property type="project" value="TreeGrafter"/>
</dbReference>
<feature type="region of interest" description="Disordered" evidence="4">
    <location>
        <begin position="587"/>
        <end position="647"/>
    </location>
</feature>
<reference evidence="5" key="1">
    <citation type="submission" date="2022-02" db="EMBL/GenBank/DDBJ databases">
        <authorList>
            <person name="Henning P.M."/>
            <person name="McCubbin A.G."/>
            <person name="Shore J.S."/>
        </authorList>
    </citation>
    <scope>NUCLEOTIDE SEQUENCE</scope>
    <source>
        <strain evidence="5">F60SS</strain>
        <tissue evidence="5">Leaves</tissue>
    </source>
</reference>
<reference evidence="5" key="2">
    <citation type="journal article" date="2023" name="Plants (Basel)">
        <title>Annotation of the Turnera subulata (Passifloraceae) Draft Genome Reveals the S-Locus Evolved after the Divergence of Turneroideae from Passifloroideae in a Stepwise Manner.</title>
        <authorList>
            <person name="Henning P.M."/>
            <person name="Roalson E.H."/>
            <person name="Mir W."/>
            <person name="McCubbin A.G."/>
            <person name="Shore J.S."/>
        </authorList>
    </citation>
    <scope>NUCLEOTIDE SEQUENCE</scope>
    <source>
        <strain evidence="5">F60SS</strain>
    </source>
</reference>
<comment type="similarity">
    <text evidence="1">Belongs to the WEB family.</text>
</comment>
<dbReference type="GO" id="GO:0009903">
    <property type="term" value="P:chloroplast avoidance movement"/>
    <property type="evidence" value="ECO:0007669"/>
    <property type="project" value="TreeGrafter"/>
</dbReference>
<dbReference type="Pfam" id="PF05701">
    <property type="entry name" value="WEMBL"/>
    <property type="match status" value="1"/>
</dbReference>
<dbReference type="EMBL" id="JAKUCV010007685">
    <property type="protein sequence ID" value="KAJ4822393.1"/>
    <property type="molecule type" value="Genomic_DNA"/>
</dbReference>
<feature type="coiled-coil region" evidence="3">
    <location>
        <begin position="137"/>
        <end position="276"/>
    </location>
</feature>
<name>A0A9Q0EZN9_9ROSI</name>
<sequence>MEQFQRMDRRVLEGRRRIGTVKAAINMYGERILEGSSSVKKPEIDLPEKPTSRARELHMANKDMIRYKESRKTAESTKFHAESELLEAKKTVKDLATLIEESNANLKAQISDVQKLKMSRKRENGSLALVSIESHKYAEVMKELESVKQELTKLKLDMAAVLEEKTLAEKEIEGSSSKVGSSMNSVEALKKEIEDANEEQVLVELAQIEAVKEFGEVEAQRKKEASEFSSSIEEARKKIKEVAEEIDRATELESKLDATMADVDVLQNELKLAKEMDSKVKRNENLARLGGSFVKGKEELEEDSTLLCSIAEELEAAKKELASVKEEGFQFMASMDIIRSELRHVTKETTRLNKAKEKADVTVQSLNSKLLRAKSKLESATAVEEKSKSILSNLSATLQQLKTEAEVARKEKKLVNEETASLKVEIQETESQIDLSEERLQGAMQELEAAKASERLALENLRKLIEDTMRSRASAPQNSSTITISKFEYEYLTGHAAAAEEIADKKVAAAQAWIEALKASEKEILMKMEMSQKDIKDARVEEEQKVYRTEKTISAKRAAETELRKLRQNPRKSTEAENLELALPAKSGKVDGALTPSRHGKHRNSASPGFRITPRVIPRVSSTANRKKKGSPNLGKFFGGKKISKDL</sequence>
<evidence type="ECO:0000313" key="6">
    <source>
        <dbReference type="Proteomes" id="UP001141552"/>
    </source>
</evidence>
<evidence type="ECO:0000256" key="1">
    <source>
        <dbReference type="ARBA" id="ARBA00005485"/>
    </source>
</evidence>
<evidence type="ECO:0000256" key="4">
    <source>
        <dbReference type="SAM" id="MobiDB-lite"/>
    </source>
</evidence>
<dbReference type="GO" id="GO:0009904">
    <property type="term" value="P:chloroplast accumulation movement"/>
    <property type="evidence" value="ECO:0007669"/>
    <property type="project" value="TreeGrafter"/>
</dbReference>
<dbReference type="Proteomes" id="UP001141552">
    <property type="component" value="Unassembled WGS sequence"/>
</dbReference>
<evidence type="ECO:0008006" key="7">
    <source>
        <dbReference type="Google" id="ProtNLM"/>
    </source>
</evidence>
<keyword evidence="2 3" id="KW-0175">Coiled coil</keyword>
<dbReference type="PANTHER" id="PTHR32054">
    <property type="entry name" value="HEAVY CHAIN, PUTATIVE, EXPRESSED-RELATED-RELATED"/>
    <property type="match status" value="1"/>
</dbReference>
<gene>
    <name evidence="5" type="ORF">Tsubulata_008930</name>
</gene>
<proteinExistence type="inferred from homology"/>
<keyword evidence="6" id="KW-1185">Reference proteome</keyword>
<organism evidence="5 6">
    <name type="scientific">Turnera subulata</name>
    <dbReference type="NCBI Taxonomy" id="218843"/>
    <lineage>
        <taxon>Eukaryota</taxon>
        <taxon>Viridiplantae</taxon>
        <taxon>Streptophyta</taxon>
        <taxon>Embryophyta</taxon>
        <taxon>Tracheophyta</taxon>
        <taxon>Spermatophyta</taxon>
        <taxon>Magnoliopsida</taxon>
        <taxon>eudicotyledons</taxon>
        <taxon>Gunneridae</taxon>
        <taxon>Pentapetalae</taxon>
        <taxon>rosids</taxon>
        <taxon>fabids</taxon>
        <taxon>Malpighiales</taxon>
        <taxon>Passifloraceae</taxon>
        <taxon>Turnera</taxon>
    </lineage>
</organism>
<evidence type="ECO:0000256" key="3">
    <source>
        <dbReference type="SAM" id="Coils"/>
    </source>
</evidence>
<dbReference type="AlphaFoldDB" id="A0A9Q0EZN9"/>
<feature type="coiled-coil region" evidence="3">
    <location>
        <begin position="363"/>
        <end position="464"/>
    </location>
</feature>
<dbReference type="OrthoDB" id="685331at2759"/>
<dbReference type="PANTHER" id="PTHR32054:SF2">
    <property type="entry name" value="PROTEIN PLASTID MOVEMENT IMPAIRED 2"/>
    <property type="match status" value="1"/>
</dbReference>
<accession>A0A9Q0EZN9</accession>
<dbReference type="InterPro" id="IPR008545">
    <property type="entry name" value="Web"/>
</dbReference>
<protein>
    <recommendedName>
        <fullName evidence="7">Protein PLASTID MOVEMENT IMPAIRED 2</fullName>
    </recommendedName>
</protein>
<evidence type="ECO:0000256" key="2">
    <source>
        <dbReference type="ARBA" id="ARBA00023054"/>
    </source>
</evidence>
<comment type="caution">
    <text evidence="5">The sequence shown here is derived from an EMBL/GenBank/DDBJ whole genome shotgun (WGS) entry which is preliminary data.</text>
</comment>